<feature type="transmembrane region" description="Helical" evidence="1">
    <location>
        <begin position="124"/>
        <end position="143"/>
    </location>
</feature>
<name>A0A2H3JUU8_WOLCO</name>
<keyword evidence="1" id="KW-1133">Transmembrane helix</keyword>
<organism evidence="2 3">
    <name type="scientific">Wolfiporia cocos (strain MD-104)</name>
    <name type="common">Brown rot fungus</name>
    <dbReference type="NCBI Taxonomy" id="742152"/>
    <lineage>
        <taxon>Eukaryota</taxon>
        <taxon>Fungi</taxon>
        <taxon>Dikarya</taxon>
        <taxon>Basidiomycota</taxon>
        <taxon>Agaricomycotina</taxon>
        <taxon>Agaricomycetes</taxon>
        <taxon>Polyporales</taxon>
        <taxon>Phaeolaceae</taxon>
        <taxon>Wolfiporia</taxon>
    </lineage>
</organism>
<feature type="transmembrane region" description="Helical" evidence="1">
    <location>
        <begin position="40"/>
        <end position="63"/>
    </location>
</feature>
<reference evidence="2 3" key="1">
    <citation type="journal article" date="2012" name="Science">
        <title>The Paleozoic origin of enzymatic lignin decomposition reconstructed from 31 fungal genomes.</title>
        <authorList>
            <person name="Floudas D."/>
            <person name="Binder M."/>
            <person name="Riley R."/>
            <person name="Barry K."/>
            <person name="Blanchette R.A."/>
            <person name="Henrissat B."/>
            <person name="Martinez A.T."/>
            <person name="Otillar R."/>
            <person name="Spatafora J.W."/>
            <person name="Yadav J.S."/>
            <person name="Aerts A."/>
            <person name="Benoit I."/>
            <person name="Boyd A."/>
            <person name="Carlson A."/>
            <person name="Copeland A."/>
            <person name="Coutinho P.M."/>
            <person name="de Vries R.P."/>
            <person name="Ferreira P."/>
            <person name="Findley K."/>
            <person name="Foster B."/>
            <person name="Gaskell J."/>
            <person name="Glotzer D."/>
            <person name="Gorecki P."/>
            <person name="Heitman J."/>
            <person name="Hesse C."/>
            <person name="Hori C."/>
            <person name="Igarashi K."/>
            <person name="Jurgens J.A."/>
            <person name="Kallen N."/>
            <person name="Kersten P."/>
            <person name="Kohler A."/>
            <person name="Kuees U."/>
            <person name="Kumar T.K.A."/>
            <person name="Kuo A."/>
            <person name="LaButti K."/>
            <person name="Larrondo L.F."/>
            <person name="Lindquist E."/>
            <person name="Ling A."/>
            <person name="Lombard V."/>
            <person name="Lucas S."/>
            <person name="Lundell T."/>
            <person name="Martin R."/>
            <person name="McLaughlin D.J."/>
            <person name="Morgenstern I."/>
            <person name="Morin E."/>
            <person name="Murat C."/>
            <person name="Nagy L.G."/>
            <person name="Nolan M."/>
            <person name="Ohm R.A."/>
            <person name="Patyshakuliyeva A."/>
            <person name="Rokas A."/>
            <person name="Ruiz-Duenas F.J."/>
            <person name="Sabat G."/>
            <person name="Salamov A."/>
            <person name="Samejima M."/>
            <person name="Schmutz J."/>
            <person name="Slot J.C."/>
            <person name="St John F."/>
            <person name="Stenlid J."/>
            <person name="Sun H."/>
            <person name="Sun S."/>
            <person name="Syed K."/>
            <person name="Tsang A."/>
            <person name="Wiebenga A."/>
            <person name="Young D."/>
            <person name="Pisabarro A."/>
            <person name="Eastwood D.C."/>
            <person name="Martin F."/>
            <person name="Cullen D."/>
            <person name="Grigoriev I.V."/>
            <person name="Hibbett D.S."/>
        </authorList>
    </citation>
    <scope>NUCLEOTIDE SEQUENCE [LARGE SCALE GENOMIC DNA]</scope>
    <source>
        <strain evidence="2 3">MD-104</strain>
    </source>
</reference>
<feature type="transmembrane region" description="Helical" evidence="1">
    <location>
        <begin position="149"/>
        <end position="167"/>
    </location>
</feature>
<keyword evidence="1" id="KW-0812">Transmembrane</keyword>
<keyword evidence="1" id="KW-0472">Membrane</keyword>
<protein>
    <submittedName>
        <fullName evidence="2">Uncharacterized protein</fullName>
    </submittedName>
</protein>
<dbReference type="AlphaFoldDB" id="A0A2H3JUU8"/>
<dbReference type="EMBL" id="KB468053">
    <property type="protein sequence ID" value="PCH39907.1"/>
    <property type="molecule type" value="Genomic_DNA"/>
</dbReference>
<keyword evidence="3" id="KW-1185">Reference proteome</keyword>
<sequence length="197" mass="22158">MASKARAVYPGLSPPEDILRFKYVVSDVTFEFQLDFGLRIYWYLAGYGVRLYGVLSAQTMYYFKTYPKDPPVLKILSVFHAIELSYIRLTKLPGDLDYGSPEAWQHTTDSEVSGALATVIVQSWYQIPLTVTMVLNVIVAGLVPSLLQPFVNLLADILNTVMLLWMLSKNKSSFKTYASTRVWIGALSSELVLVQTT</sequence>
<proteinExistence type="predicted"/>
<evidence type="ECO:0000313" key="3">
    <source>
        <dbReference type="Proteomes" id="UP000218811"/>
    </source>
</evidence>
<accession>A0A2H3JUU8</accession>
<evidence type="ECO:0000313" key="2">
    <source>
        <dbReference type="EMBL" id="PCH39907.1"/>
    </source>
</evidence>
<evidence type="ECO:0000256" key="1">
    <source>
        <dbReference type="SAM" id="Phobius"/>
    </source>
</evidence>
<dbReference type="Proteomes" id="UP000218811">
    <property type="component" value="Unassembled WGS sequence"/>
</dbReference>
<gene>
    <name evidence="2" type="ORF">WOLCODRAFT_142827</name>
</gene>